<accession>A0A4Q5N1U0</accession>
<dbReference type="EC" id="2.7.13.3" evidence="2"/>
<keyword evidence="6" id="KW-0812">Transmembrane</keyword>
<feature type="transmembrane region" description="Helical" evidence="6">
    <location>
        <begin position="24"/>
        <end position="42"/>
    </location>
</feature>
<dbReference type="RefSeq" id="WP_130102441.1">
    <property type="nucleotide sequence ID" value="NZ_SDWW01000019.1"/>
</dbReference>
<dbReference type="InterPro" id="IPR050482">
    <property type="entry name" value="Sensor_HK_TwoCompSys"/>
</dbReference>
<dbReference type="GO" id="GO:0004673">
    <property type="term" value="F:protein histidine kinase activity"/>
    <property type="evidence" value="ECO:0007669"/>
    <property type="project" value="UniProtKB-EC"/>
</dbReference>
<comment type="caution">
    <text evidence="8">The sequence shown here is derived from an EMBL/GenBank/DDBJ whole genome shotgun (WGS) entry which is preliminary data.</text>
</comment>
<proteinExistence type="predicted"/>
<evidence type="ECO:0000256" key="4">
    <source>
        <dbReference type="ARBA" id="ARBA00022777"/>
    </source>
</evidence>
<feature type="transmembrane region" description="Helical" evidence="6">
    <location>
        <begin position="125"/>
        <end position="147"/>
    </location>
</feature>
<dbReference type="InterPro" id="IPR003594">
    <property type="entry name" value="HATPase_dom"/>
</dbReference>
<evidence type="ECO:0000313" key="8">
    <source>
        <dbReference type="EMBL" id="RYV51243.1"/>
    </source>
</evidence>
<feature type="transmembrane region" description="Helical" evidence="6">
    <location>
        <begin position="62"/>
        <end position="80"/>
    </location>
</feature>
<feature type="domain" description="Histidine kinase/HSP90-like ATPase" evidence="7">
    <location>
        <begin position="297"/>
        <end position="379"/>
    </location>
</feature>
<dbReference type="PANTHER" id="PTHR24421:SF10">
    <property type="entry name" value="NITRATE_NITRITE SENSOR PROTEIN NARQ"/>
    <property type="match status" value="1"/>
</dbReference>
<evidence type="ECO:0000256" key="6">
    <source>
        <dbReference type="SAM" id="Phobius"/>
    </source>
</evidence>
<keyword evidence="9" id="KW-1185">Reference proteome</keyword>
<feature type="transmembrane region" description="Helical" evidence="6">
    <location>
        <begin position="92"/>
        <end position="119"/>
    </location>
</feature>
<evidence type="ECO:0000256" key="5">
    <source>
        <dbReference type="ARBA" id="ARBA00023012"/>
    </source>
</evidence>
<dbReference type="Gene3D" id="3.30.565.10">
    <property type="entry name" value="Histidine kinase-like ATPase, C-terminal domain"/>
    <property type="match status" value="1"/>
</dbReference>
<dbReference type="EMBL" id="SDWW01000019">
    <property type="protein sequence ID" value="RYV51243.1"/>
    <property type="molecule type" value="Genomic_DNA"/>
</dbReference>
<keyword evidence="3" id="KW-0808">Transferase</keyword>
<keyword evidence="4" id="KW-0418">Kinase</keyword>
<dbReference type="GO" id="GO:0000160">
    <property type="term" value="P:phosphorelay signal transduction system"/>
    <property type="evidence" value="ECO:0007669"/>
    <property type="project" value="UniProtKB-KW"/>
</dbReference>
<comment type="catalytic activity">
    <reaction evidence="1">
        <text>ATP + protein L-histidine = ADP + protein N-phospho-L-histidine.</text>
        <dbReference type="EC" id="2.7.13.3"/>
    </reaction>
</comment>
<reference evidence="8 9" key="1">
    <citation type="submission" date="2019-01" db="EMBL/GenBank/DDBJ databases">
        <title>Novel species of Cellulomonas.</title>
        <authorList>
            <person name="Liu Q."/>
            <person name="Xin Y.-H."/>
        </authorList>
    </citation>
    <scope>NUCLEOTIDE SEQUENCE [LARGE SCALE GENOMIC DNA]</scope>
    <source>
        <strain evidence="8 9">HLT2-17</strain>
    </source>
</reference>
<organism evidence="8 9">
    <name type="scientific">Pengzhenrongella frigida</name>
    <dbReference type="NCBI Taxonomy" id="1259133"/>
    <lineage>
        <taxon>Bacteria</taxon>
        <taxon>Bacillati</taxon>
        <taxon>Actinomycetota</taxon>
        <taxon>Actinomycetes</taxon>
        <taxon>Micrococcales</taxon>
        <taxon>Pengzhenrongella</taxon>
    </lineage>
</organism>
<dbReference type="InterPro" id="IPR036890">
    <property type="entry name" value="HATPase_C_sf"/>
</dbReference>
<evidence type="ECO:0000313" key="9">
    <source>
        <dbReference type="Proteomes" id="UP000293764"/>
    </source>
</evidence>
<dbReference type="Pfam" id="PF02518">
    <property type="entry name" value="HATPase_c"/>
    <property type="match status" value="1"/>
</dbReference>
<keyword evidence="6" id="KW-0472">Membrane</keyword>
<dbReference type="SUPFAM" id="SSF55874">
    <property type="entry name" value="ATPase domain of HSP90 chaperone/DNA topoisomerase II/histidine kinase"/>
    <property type="match status" value="1"/>
</dbReference>
<evidence type="ECO:0000259" key="7">
    <source>
        <dbReference type="Pfam" id="PF02518"/>
    </source>
</evidence>
<keyword evidence="5" id="KW-0902">Two-component regulatory system</keyword>
<keyword evidence="8" id="KW-0547">Nucleotide-binding</keyword>
<keyword evidence="8" id="KW-0067">ATP-binding</keyword>
<dbReference type="Proteomes" id="UP000293764">
    <property type="component" value="Unassembled WGS sequence"/>
</dbReference>
<dbReference type="OrthoDB" id="3573097at2"/>
<dbReference type="AlphaFoldDB" id="A0A4Q5N1U0"/>
<evidence type="ECO:0000256" key="2">
    <source>
        <dbReference type="ARBA" id="ARBA00012438"/>
    </source>
</evidence>
<evidence type="ECO:0000256" key="3">
    <source>
        <dbReference type="ARBA" id="ARBA00022679"/>
    </source>
</evidence>
<dbReference type="CDD" id="cd16917">
    <property type="entry name" value="HATPase_UhpB-NarQ-NarX-like"/>
    <property type="match status" value="1"/>
</dbReference>
<keyword evidence="6" id="KW-1133">Transmembrane helix</keyword>
<evidence type="ECO:0000256" key="1">
    <source>
        <dbReference type="ARBA" id="ARBA00000085"/>
    </source>
</evidence>
<sequence>MRTVPPISDAEADRRRDTRADYRALLAGSGLIGVLFAIGAAADSTWLYGHVSRDPGSQFGGRLLANIILGAVDLAVLVALRPELRRGRWARGITVTAAAVVAAGARVAAHTLLGVYAVATPGTRLAEFASGFLIAMAANLLGMGFLISRQRVRRQARATALDAIQFKLAVSALQGEEIRVRREVAEGLHGSLQQRLVLVTARIDALVDRLAAGPATAGDVASLREISLTLDRIRQGDVREMSRMLYPDGLEVGMVPAVRSLLVRLPASIATNLVVSDAVRRLDDPASPLLAQGERLLAVRVVEEAVTNALRHGAATRIEVRLAERAGDLIVEVHDNGCGFDVGAVPRSGTARLADRLSLAGGRLEMRSDLGTGSVIAASFPVMAPVTGPLGLTRSSDGR</sequence>
<protein>
    <recommendedName>
        <fullName evidence="2">histidine kinase</fullName>
        <ecNumber evidence="2">2.7.13.3</ecNumber>
    </recommendedName>
</protein>
<dbReference type="GO" id="GO:0005524">
    <property type="term" value="F:ATP binding"/>
    <property type="evidence" value="ECO:0007669"/>
    <property type="project" value="UniProtKB-KW"/>
</dbReference>
<name>A0A4Q5N1U0_9MICO</name>
<gene>
    <name evidence="8" type="ORF">EUA98_09500</name>
</gene>
<dbReference type="PANTHER" id="PTHR24421">
    <property type="entry name" value="NITRATE/NITRITE SENSOR PROTEIN NARX-RELATED"/>
    <property type="match status" value="1"/>
</dbReference>